<sequence length="1287" mass="150750">MTEIPIQPANSKYNPEQWQAIHQQEGNILVSASAGSGKTTVLVERIMQHILNQRAWVDELLVVTFTEMAAREMKERIESQLKNQVNQQSNPELQQRFIQEINKLADANIQTLHSFCLEVISQYFYLNDLDPGFDLLTDESQKALIYQQVWQQLCQEIEEGKAGIDSTNFENLLYRYSSAKSDQGLFDLVIEIYQFAMAHPEPQVWLRQLPWIHRDFAHFEESDLFQNSLSRRITGSLITVLKLNQEAIDASQRLSQEHAPKYLAALTEDQAHIIELKDVFQEQPLSDFMTLLDSFSCSNWPRNSKKYEDYEHIEALKAQRDQYKKILERNVQSLFDLSYETYAEVEQRLAYDLTQLSQLIQDFYRLLQSYKQDHQLMDYNDLEHYSLDILAPYQEDKGRRVESVACQYYRQKFKEVLVDEYQDINETQATILSFLSQADQAASPGNQFLVGDVKQSIYGFRMAEPTLFLNKYQQFAQDPDNQLIHLDRNYRSRHEVLQFINFIFERLMDQEFGQMNYGQQESLKTGNHSFVPQAPDAKFNVEFLLYESQAEEREDDEEGFDQSIEAECHILAQKIKDLVDSSFQIYDKDIETLRPIEYRDIVILSATRSPFLKVQEVFKQYQIPLYSQKIESYFQRHEIQIVLALLKIIDNPRQDIPLVAVLRSFFAGFSDEELAQIRIPHKEGDYYQALIQFQTSQSQWDPEKVSQLQLKIQRFLKQLHTWQDLAQNVSLVELIWQIYLDSNFLNYVAALDHSEQRLANLHGFYQHAKEFEQRSYLGLKGFINYINQMIESDHDIAEPLILEADQNFVRIMTVHASKGLEFPVLFLLNTGKGFNLQDLRGKYISSKEYGVSSYYFDDQQLLKFDSLTRKALAILAEGDLKAEEMRKLYVALTRCEQKLYIIGSVKNQEQWQANYQKSQQLHSGGLLVNQFLRQTSRSWLEWLNYAIAIPRQDSSTADFQQSQIEVHFYQDGTITSAVEQESVNHQQRQRQERIIDFLRQDLPPQVESNSWETLWQIDYPYPLASRTSSYQSVSELKRFFEEPSNDKLDTYSDRRPFSIQQLKQAPAEDKGIQGIRYTEDSFAQPQFMGQAEELAATEVGSLTHLFLQHLSLSAFANQDRENYASILSTCSQSLVHQGLLSKQHLKQINIDAILWFLQTELGQEFIAMADLVRREQAFSYLIPAKQVFASQEHEFDLSQLQEDDLLIHGVIDAYYPQDHSLILIDYKTDRYHPQSSRTKHEQLEQIYQRYKFQMQIYSQALKEIYGHKEVKANLILLDFKEIVTILF</sequence>
<keyword evidence="5 14" id="KW-0347">Helicase</keyword>
<dbReference type="EC" id="5.6.2.4" evidence="12"/>
<dbReference type="STRING" id="89093.SAMN04488558_101247"/>
<keyword evidence="7 14" id="KW-0067">ATP-binding</keyword>
<keyword evidence="8" id="KW-0238">DNA-binding</keyword>
<dbReference type="NCBIfam" id="TIGR02785">
    <property type="entry name" value="addA_Gpos"/>
    <property type="match status" value="1"/>
</dbReference>
<dbReference type="OrthoDB" id="9810135at2"/>
<keyword evidence="6" id="KW-0269">Exonuclease</keyword>
<evidence type="ECO:0000256" key="7">
    <source>
        <dbReference type="ARBA" id="ARBA00022840"/>
    </source>
</evidence>
<evidence type="ECO:0000313" key="17">
    <source>
        <dbReference type="EMBL" id="SEP63814.1"/>
    </source>
</evidence>
<dbReference type="PANTHER" id="PTHR11070">
    <property type="entry name" value="UVRD / RECB / PCRA DNA HELICASE FAMILY MEMBER"/>
    <property type="match status" value="1"/>
</dbReference>
<dbReference type="Pfam" id="PF13361">
    <property type="entry name" value="UvrD_C"/>
    <property type="match status" value="1"/>
</dbReference>
<dbReference type="GO" id="GO:0033202">
    <property type="term" value="C:DNA helicase complex"/>
    <property type="evidence" value="ECO:0007669"/>
    <property type="project" value="TreeGrafter"/>
</dbReference>
<dbReference type="PROSITE" id="PS51217">
    <property type="entry name" value="UVRD_HELICASE_CTER"/>
    <property type="match status" value="1"/>
</dbReference>
<dbReference type="Gene3D" id="3.90.320.10">
    <property type="match status" value="1"/>
</dbReference>
<evidence type="ECO:0000256" key="12">
    <source>
        <dbReference type="ARBA" id="ARBA00034808"/>
    </source>
</evidence>
<keyword evidence="10" id="KW-0413">Isomerase</keyword>
<evidence type="ECO:0000256" key="3">
    <source>
        <dbReference type="ARBA" id="ARBA00022763"/>
    </source>
</evidence>
<dbReference type="GO" id="GO:0016887">
    <property type="term" value="F:ATP hydrolysis activity"/>
    <property type="evidence" value="ECO:0007669"/>
    <property type="project" value="RHEA"/>
</dbReference>
<reference evidence="17 18" key="1">
    <citation type="submission" date="2016-10" db="EMBL/GenBank/DDBJ databases">
        <authorList>
            <person name="de Groot N.N."/>
        </authorList>
    </citation>
    <scope>NUCLEOTIDE SEQUENCE [LARGE SCALE GENOMIC DNA]</scope>
    <source>
        <strain evidence="17 18">DSM 15695</strain>
    </source>
</reference>
<keyword evidence="3" id="KW-0227">DNA damage</keyword>
<evidence type="ECO:0000256" key="9">
    <source>
        <dbReference type="ARBA" id="ARBA00023204"/>
    </source>
</evidence>
<dbReference type="GO" id="GO:0043138">
    <property type="term" value="F:3'-5' DNA helicase activity"/>
    <property type="evidence" value="ECO:0007669"/>
    <property type="project" value="UniProtKB-EC"/>
</dbReference>
<evidence type="ECO:0000259" key="15">
    <source>
        <dbReference type="PROSITE" id="PS51198"/>
    </source>
</evidence>
<accession>A0A1H8ZHK0</accession>
<dbReference type="GO" id="GO:0000725">
    <property type="term" value="P:recombinational repair"/>
    <property type="evidence" value="ECO:0007669"/>
    <property type="project" value="TreeGrafter"/>
</dbReference>
<dbReference type="GO" id="GO:0004527">
    <property type="term" value="F:exonuclease activity"/>
    <property type="evidence" value="ECO:0007669"/>
    <property type="project" value="UniProtKB-KW"/>
</dbReference>
<dbReference type="PROSITE" id="PS51198">
    <property type="entry name" value="UVRD_HELICASE_ATP_BIND"/>
    <property type="match status" value="1"/>
</dbReference>
<dbReference type="InterPro" id="IPR038726">
    <property type="entry name" value="PDDEXK_AddAB-type"/>
</dbReference>
<name>A0A1H8ZHK0_9LACT</name>
<dbReference type="Gene3D" id="1.10.486.10">
    <property type="entry name" value="PCRA, domain 4"/>
    <property type="match status" value="1"/>
</dbReference>
<evidence type="ECO:0000256" key="6">
    <source>
        <dbReference type="ARBA" id="ARBA00022839"/>
    </source>
</evidence>
<dbReference type="InterPro" id="IPR014016">
    <property type="entry name" value="UvrD-like_ATP-bd"/>
</dbReference>
<dbReference type="InterPro" id="IPR011335">
    <property type="entry name" value="Restrct_endonuc-II-like"/>
</dbReference>
<dbReference type="Gene3D" id="3.40.50.300">
    <property type="entry name" value="P-loop containing nucleotide triphosphate hydrolases"/>
    <property type="match status" value="4"/>
</dbReference>
<keyword evidence="9" id="KW-0234">DNA repair</keyword>
<comment type="catalytic activity">
    <reaction evidence="11">
        <text>Couples ATP hydrolysis with the unwinding of duplex DNA by translocating in the 3'-5' direction.</text>
        <dbReference type="EC" id="5.6.2.4"/>
    </reaction>
</comment>
<feature type="domain" description="UvrD-like helicase C-terminal" evidence="16">
    <location>
        <begin position="520"/>
        <end position="819"/>
    </location>
</feature>
<keyword evidence="4 14" id="KW-0378">Hydrolase</keyword>
<dbReference type="SUPFAM" id="SSF52540">
    <property type="entry name" value="P-loop containing nucleoside triphosphate hydrolases"/>
    <property type="match status" value="1"/>
</dbReference>
<dbReference type="GO" id="GO:0003677">
    <property type="term" value="F:DNA binding"/>
    <property type="evidence" value="ECO:0007669"/>
    <property type="project" value="UniProtKB-KW"/>
</dbReference>
<evidence type="ECO:0000256" key="13">
    <source>
        <dbReference type="ARBA" id="ARBA00048988"/>
    </source>
</evidence>
<dbReference type="InterPro" id="IPR027417">
    <property type="entry name" value="P-loop_NTPase"/>
</dbReference>
<dbReference type="SUPFAM" id="SSF52980">
    <property type="entry name" value="Restriction endonuclease-like"/>
    <property type="match status" value="1"/>
</dbReference>
<dbReference type="PANTHER" id="PTHR11070:SF48">
    <property type="entry name" value="ATP-DEPENDENT HELICASE_NUCLEASE SUBUNIT A"/>
    <property type="match status" value="1"/>
</dbReference>
<dbReference type="EMBL" id="FOEN01000001">
    <property type="protein sequence ID" value="SEP63814.1"/>
    <property type="molecule type" value="Genomic_DNA"/>
</dbReference>
<dbReference type="InterPro" id="IPR014017">
    <property type="entry name" value="DNA_helicase_UvrD-like_C"/>
</dbReference>
<dbReference type="Proteomes" id="UP000198833">
    <property type="component" value="Unassembled WGS sequence"/>
</dbReference>
<dbReference type="GO" id="GO:0005829">
    <property type="term" value="C:cytosol"/>
    <property type="evidence" value="ECO:0007669"/>
    <property type="project" value="TreeGrafter"/>
</dbReference>
<evidence type="ECO:0000256" key="4">
    <source>
        <dbReference type="ARBA" id="ARBA00022801"/>
    </source>
</evidence>
<evidence type="ECO:0000256" key="5">
    <source>
        <dbReference type="ARBA" id="ARBA00022806"/>
    </source>
</evidence>
<keyword evidence="2 14" id="KW-0547">Nucleotide-binding</keyword>
<keyword evidence="1" id="KW-0540">Nuclease</keyword>
<gene>
    <name evidence="17" type="ORF">SAMN04488558_101247</name>
</gene>
<dbReference type="RefSeq" id="WP_092569960.1">
    <property type="nucleotide sequence ID" value="NZ_FOEN01000001.1"/>
</dbReference>
<evidence type="ECO:0000256" key="1">
    <source>
        <dbReference type="ARBA" id="ARBA00022722"/>
    </source>
</evidence>
<organism evidence="17 18">
    <name type="scientific">Ignavigranum ruoffiae</name>
    <dbReference type="NCBI Taxonomy" id="89093"/>
    <lineage>
        <taxon>Bacteria</taxon>
        <taxon>Bacillati</taxon>
        <taxon>Bacillota</taxon>
        <taxon>Bacilli</taxon>
        <taxon>Lactobacillales</taxon>
        <taxon>Aerococcaceae</taxon>
        <taxon>Ignavigranum</taxon>
    </lineage>
</organism>
<proteinExistence type="predicted"/>
<evidence type="ECO:0000256" key="10">
    <source>
        <dbReference type="ARBA" id="ARBA00023235"/>
    </source>
</evidence>
<evidence type="ECO:0000259" key="16">
    <source>
        <dbReference type="PROSITE" id="PS51217"/>
    </source>
</evidence>
<dbReference type="InterPro" id="IPR000212">
    <property type="entry name" value="DNA_helicase_UvrD/REP"/>
</dbReference>
<protein>
    <recommendedName>
        <fullName evidence="12">DNA 3'-5' helicase</fullName>
        <ecNumber evidence="12">5.6.2.4</ecNumber>
    </recommendedName>
</protein>
<dbReference type="InterPro" id="IPR011604">
    <property type="entry name" value="PDDEXK-like_dom_sf"/>
</dbReference>
<dbReference type="GO" id="GO:0005524">
    <property type="term" value="F:ATP binding"/>
    <property type="evidence" value="ECO:0007669"/>
    <property type="project" value="UniProtKB-UniRule"/>
</dbReference>
<comment type="catalytic activity">
    <reaction evidence="13">
        <text>ATP + H2O = ADP + phosphate + H(+)</text>
        <dbReference type="Rhea" id="RHEA:13065"/>
        <dbReference type="ChEBI" id="CHEBI:15377"/>
        <dbReference type="ChEBI" id="CHEBI:15378"/>
        <dbReference type="ChEBI" id="CHEBI:30616"/>
        <dbReference type="ChEBI" id="CHEBI:43474"/>
        <dbReference type="ChEBI" id="CHEBI:456216"/>
        <dbReference type="EC" id="5.6.2.4"/>
    </reaction>
</comment>
<keyword evidence="18" id="KW-1185">Reference proteome</keyword>
<dbReference type="GO" id="GO:0006302">
    <property type="term" value="P:double-strand break repair"/>
    <property type="evidence" value="ECO:0007669"/>
    <property type="project" value="InterPro"/>
</dbReference>
<feature type="domain" description="UvrD-like helicase ATP-binding" evidence="15">
    <location>
        <begin position="11"/>
        <end position="493"/>
    </location>
</feature>
<evidence type="ECO:0000256" key="14">
    <source>
        <dbReference type="PROSITE-ProRule" id="PRU00560"/>
    </source>
</evidence>
<dbReference type="Pfam" id="PF00580">
    <property type="entry name" value="UvrD-helicase"/>
    <property type="match status" value="1"/>
</dbReference>
<dbReference type="InterPro" id="IPR014152">
    <property type="entry name" value="AddA"/>
</dbReference>
<evidence type="ECO:0000256" key="11">
    <source>
        <dbReference type="ARBA" id="ARBA00034617"/>
    </source>
</evidence>
<evidence type="ECO:0000256" key="2">
    <source>
        <dbReference type="ARBA" id="ARBA00022741"/>
    </source>
</evidence>
<evidence type="ECO:0000256" key="8">
    <source>
        <dbReference type="ARBA" id="ARBA00023125"/>
    </source>
</evidence>
<dbReference type="Pfam" id="PF12705">
    <property type="entry name" value="PDDEXK_1"/>
    <property type="match status" value="1"/>
</dbReference>
<feature type="binding site" evidence="14">
    <location>
        <begin position="32"/>
        <end position="39"/>
    </location>
    <ligand>
        <name>ATP</name>
        <dbReference type="ChEBI" id="CHEBI:30616"/>
    </ligand>
</feature>
<evidence type="ECO:0000313" key="18">
    <source>
        <dbReference type="Proteomes" id="UP000198833"/>
    </source>
</evidence>